<dbReference type="InterPro" id="IPR014729">
    <property type="entry name" value="Rossmann-like_a/b/a_fold"/>
</dbReference>
<evidence type="ECO:0000256" key="2">
    <source>
        <dbReference type="ARBA" id="ARBA00022642"/>
    </source>
</evidence>
<keyword evidence="5" id="KW-0547">Nucleotide-binding</keyword>
<dbReference type="AlphaFoldDB" id="F0WYV4"/>
<dbReference type="GO" id="GO:0070566">
    <property type="term" value="F:adenylyltransferase activity"/>
    <property type="evidence" value="ECO:0007669"/>
    <property type="project" value="UniProtKB-ARBA"/>
</dbReference>
<sequence>MRRVLIYGLSANPPTGFEGHLGIIRHFQQRKSFDEIWILPVYRHMYREKSNLATLQHRVEMCQLAVAAIPQISGMQVRVLETERQVYEKMNGDTEAAAESIRDVGTIDVIHHLREQHPLTRFSLLLGTDAFADLVAGKWKNGEEILQSTGTIDIIVVQRPNSRHMLDQAVSNGSIEFISVPGLQAISSTMARSCRDFQELCKYVDRAVAEYIVKNSLYGFASD</sequence>
<dbReference type="SUPFAM" id="SSF52374">
    <property type="entry name" value="Nucleotidylyl transferase"/>
    <property type="match status" value="1"/>
</dbReference>
<dbReference type="InterPro" id="IPR005248">
    <property type="entry name" value="NadD/NMNAT"/>
</dbReference>
<keyword evidence="4" id="KW-0548">Nucleotidyltransferase</keyword>
<gene>
    <name evidence="9" type="primary">AlNc14C400G11364</name>
    <name evidence="9" type="ORF">ALNC14_128070</name>
</gene>
<protein>
    <submittedName>
        <fullName evidence="9">Uncharacterized protein AlNc14C400G11364</fullName>
    </submittedName>
</protein>
<evidence type="ECO:0000256" key="1">
    <source>
        <dbReference type="ARBA" id="ARBA00004790"/>
    </source>
</evidence>
<keyword evidence="3" id="KW-0808">Transferase</keyword>
<evidence type="ECO:0000256" key="3">
    <source>
        <dbReference type="ARBA" id="ARBA00022679"/>
    </source>
</evidence>
<dbReference type="Pfam" id="PF01467">
    <property type="entry name" value="CTP_transf_like"/>
    <property type="match status" value="1"/>
</dbReference>
<accession>F0WYV4</accession>
<dbReference type="EMBL" id="FR824443">
    <property type="protein sequence ID" value="CCA26663.1"/>
    <property type="molecule type" value="Genomic_DNA"/>
</dbReference>
<proteinExistence type="predicted"/>
<dbReference type="HOGENOM" id="CLU_1258281_0_0_1"/>
<dbReference type="Gene3D" id="3.40.50.620">
    <property type="entry name" value="HUPs"/>
    <property type="match status" value="1"/>
</dbReference>
<name>F0WYV4_9STRA</name>
<dbReference type="GO" id="GO:0005524">
    <property type="term" value="F:ATP binding"/>
    <property type="evidence" value="ECO:0007669"/>
    <property type="project" value="UniProtKB-KW"/>
</dbReference>
<feature type="domain" description="Cytidyltransferase-like" evidence="8">
    <location>
        <begin position="18"/>
        <end position="192"/>
    </location>
</feature>
<dbReference type="UniPathway" id="UPA00253">
    <property type="reaction ID" value="UER00600"/>
</dbReference>
<dbReference type="InterPro" id="IPR004821">
    <property type="entry name" value="Cyt_trans-like"/>
</dbReference>
<evidence type="ECO:0000256" key="7">
    <source>
        <dbReference type="ARBA" id="ARBA00023027"/>
    </source>
</evidence>
<keyword evidence="2" id="KW-0662">Pyridine nucleotide biosynthesis</keyword>
<evidence type="ECO:0000256" key="4">
    <source>
        <dbReference type="ARBA" id="ARBA00022695"/>
    </source>
</evidence>
<evidence type="ECO:0000313" key="9">
    <source>
        <dbReference type="EMBL" id="CCA26663.1"/>
    </source>
</evidence>
<evidence type="ECO:0000256" key="6">
    <source>
        <dbReference type="ARBA" id="ARBA00022840"/>
    </source>
</evidence>
<keyword evidence="6" id="KW-0067">ATP-binding</keyword>
<reference evidence="9" key="2">
    <citation type="submission" date="2011-02" db="EMBL/GenBank/DDBJ databases">
        <authorList>
            <person name="MacLean D."/>
        </authorList>
    </citation>
    <scope>NUCLEOTIDE SEQUENCE</scope>
</reference>
<organism evidence="9">
    <name type="scientific">Albugo laibachii Nc14</name>
    <dbReference type="NCBI Taxonomy" id="890382"/>
    <lineage>
        <taxon>Eukaryota</taxon>
        <taxon>Sar</taxon>
        <taxon>Stramenopiles</taxon>
        <taxon>Oomycota</taxon>
        <taxon>Peronosporomycetes</taxon>
        <taxon>Albuginales</taxon>
        <taxon>Albuginaceae</taxon>
        <taxon>Albugo</taxon>
    </lineage>
</organism>
<dbReference type="PANTHER" id="PTHR39321:SF3">
    <property type="entry name" value="PHOSPHOPANTETHEINE ADENYLYLTRANSFERASE"/>
    <property type="match status" value="1"/>
</dbReference>
<keyword evidence="7" id="KW-0520">NAD</keyword>
<dbReference type="GO" id="GO:0009435">
    <property type="term" value="P:NAD+ biosynthetic process"/>
    <property type="evidence" value="ECO:0007669"/>
    <property type="project" value="UniProtKB-UniPathway"/>
</dbReference>
<dbReference type="PANTHER" id="PTHR39321">
    <property type="entry name" value="NICOTINATE-NUCLEOTIDE ADENYLYLTRANSFERASE-RELATED"/>
    <property type="match status" value="1"/>
</dbReference>
<evidence type="ECO:0000256" key="5">
    <source>
        <dbReference type="ARBA" id="ARBA00022741"/>
    </source>
</evidence>
<reference evidence="9" key="1">
    <citation type="journal article" date="2011" name="PLoS Biol.">
        <title>Gene gain and loss during evolution of obligate parasitism in the white rust pathogen of Arabidopsis thaliana.</title>
        <authorList>
            <person name="Kemen E."/>
            <person name="Gardiner A."/>
            <person name="Schultz-Larsen T."/>
            <person name="Kemen A.C."/>
            <person name="Balmuth A.L."/>
            <person name="Robert-Seilaniantz A."/>
            <person name="Bailey K."/>
            <person name="Holub E."/>
            <person name="Studholme D.J."/>
            <person name="Maclean D."/>
            <person name="Jones J.D."/>
        </authorList>
    </citation>
    <scope>NUCLEOTIDE SEQUENCE</scope>
</reference>
<comment type="pathway">
    <text evidence="1">Cofactor biosynthesis; NAD(+) biosynthesis.</text>
</comment>
<evidence type="ECO:0000259" key="8">
    <source>
        <dbReference type="Pfam" id="PF01467"/>
    </source>
</evidence>